<sequence length="278" mass="31025">MSRDEQAAPPGVPPGVDTSRPSIARVYDAGLGGKDNFEADREVLRAILEVTPDGMVIARDNRDWLIRVTRFLAEQAGVRQFLDLGSGLPTTENTHEVAQRIDPESTVVYVDDDPVVEAHGKVLLEENEQTHFVGGDLTRPEELLADPALHRTLDFSEPVALYLIGVLHHFPELDRLREIVRTYVDALAPGSFLAISHFHNPGGEYEDIAKRVERAMLDSEMGSGYFRTREEIASLFLDLELLEPGLCRAPDWWPDGPRVKPLAVSQRMFLAGLARKPR</sequence>
<evidence type="ECO:0000256" key="1">
    <source>
        <dbReference type="SAM" id="MobiDB-lite"/>
    </source>
</evidence>
<reference evidence="2 3" key="1">
    <citation type="journal article" date="2019" name="Int. J. Syst. Evol. Microbiol.">
        <title>The Global Catalogue of Microorganisms (GCM) 10K type strain sequencing project: providing services to taxonomists for standard genome sequencing and annotation.</title>
        <authorList>
            <consortium name="The Broad Institute Genomics Platform"/>
            <consortium name="The Broad Institute Genome Sequencing Center for Infectious Disease"/>
            <person name="Wu L."/>
            <person name="Ma J."/>
        </authorList>
    </citation>
    <scope>NUCLEOTIDE SEQUENCE [LARGE SCALE GENOMIC DNA]</scope>
    <source>
        <strain evidence="2 3">JCM 10303</strain>
    </source>
</reference>
<dbReference type="SUPFAM" id="SSF53335">
    <property type="entry name" value="S-adenosyl-L-methionine-dependent methyltransferases"/>
    <property type="match status" value="1"/>
</dbReference>
<dbReference type="InterPro" id="IPR029063">
    <property type="entry name" value="SAM-dependent_MTases_sf"/>
</dbReference>
<keyword evidence="3" id="KW-1185">Reference proteome</keyword>
<gene>
    <name evidence="2" type="ORF">GCM10009533_52150</name>
</gene>
<dbReference type="Gene3D" id="3.40.50.150">
    <property type="entry name" value="Vaccinia Virus protein VP39"/>
    <property type="match status" value="1"/>
</dbReference>
<dbReference type="PIRSF" id="PIRSF017393">
    <property type="entry name" value="MTase_SAV2177"/>
    <property type="match status" value="1"/>
</dbReference>
<evidence type="ECO:0000313" key="3">
    <source>
        <dbReference type="Proteomes" id="UP001500729"/>
    </source>
</evidence>
<name>A0ABN1DLR9_SACER</name>
<keyword evidence="2" id="KW-0808">Transferase</keyword>
<dbReference type="InterPro" id="IPR006764">
    <property type="entry name" value="SAM_dep_MeTrfase_SAV2177_type"/>
</dbReference>
<dbReference type="GO" id="GO:0032259">
    <property type="term" value="P:methylation"/>
    <property type="evidence" value="ECO:0007669"/>
    <property type="project" value="UniProtKB-KW"/>
</dbReference>
<protein>
    <submittedName>
        <fullName evidence="2">SAM-dependent methyltransferase</fullName>
    </submittedName>
</protein>
<comment type="caution">
    <text evidence="2">The sequence shown here is derived from an EMBL/GenBank/DDBJ whole genome shotgun (WGS) entry which is preliminary data.</text>
</comment>
<dbReference type="RefSeq" id="WP_009947964.1">
    <property type="nucleotide sequence ID" value="NZ_BAAAGS010000042.1"/>
</dbReference>
<proteinExistence type="predicted"/>
<dbReference type="Pfam" id="PF04672">
    <property type="entry name" value="Methyltransf_19"/>
    <property type="match status" value="1"/>
</dbReference>
<dbReference type="GO" id="GO:0008168">
    <property type="term" value="F:methyltransferase activity"/>
    <property type="evidence" value="ECO:0007669"/>
    <property type="project" value="UniProtKB-KW"/>
</dbReference>
<organism evidence="2 3">
    <name type="scientific">Saccharopolyspora erythraea</name>
    <name type="common">Streptomyces erythraeus</name>
    <dbReference type="NCBI Taxonomy" id="1836"/>
    <lineage>
        <taxon>Bacteria</taxon>
        <taxon>Bacillati</taxon>
        <taxon>Actinomycetota</taxon>
        <taxon>Actinomycetes</taxon>
        <taxon>Pseudonocardiales</taxon>
        <taxon>Pseudonocardiaceae</taxon>
        <taxon>Saccharopolyspora</taxon>
    </lineage>
</organism>
<accession>A0ABN1DLR9</accession>
<feature type="region of interest" description="Disordered" evidence="1">
    <location>
        <begin position="1"/>
        <end position="21"/>
    </location>
</feature>
<evidence type="ECO:0000313" key="2">
    <source>
        <dbReference type="EMBL" id="GAA0546912.1"/>
    </source>
</evidence>
<dbReference type="EMBL" id="BAAAGS010000042">
    <property type="protein sequence ID" value="GAA0546912.1"/>
    <property type="molecule type" value="Genomic_DNA"/>
</dbReference>
<dbReference type="Proteomes" id="UP001500729">
    <property type="component" value="Unassembled WGS sequence"/>
</dbReference>
<keyword evidence="2" id="KW-0489">Methyltransferase</keyword>